<dbReference type="NCBIfam" id="NF006914">
    <property type="entry name" value="PRK09404.1"/>
    <property type="match status" value="1"/>
</dbReference>
<dbReference type="SMART" id="SM00861">
    <property type="entry name" value="Transket_pyr"/>
    <property type="match status" value="1"/>
</dbReference>
<evidence type="ECO:0000313" key="12">
    <source>
        <dbReference type="EMBL" id="MFD0978138.1"/>
    </source>
</evidence>
<name>A0ABW3ILD0_9RHOB</name>
<dbReference type="EC" id="1.2.4.2" evidence="5"/>
<dbReference type="EMBL" id="JBHTJT010000002">
    <property type="protein sequence ID" value="MFD0978138.1"/>
    <property type="molecule type" value="Genomic_DNA"/>
</dbReference>
<keyword evidence="7 12" id="KW-0560">Oxidoreductase</keyword>
<evidence type="ECO:0000256" key="6">
    <source>
        <dbReference type="ARBA" id="ARBA00013321"/>
    </source>
</evidence>
<evidence type="ECO:0000256" key="3">
    <source>
        <dbReference type="ARBA" id="ARBA00006936"/>
    </source>
</evidence>
<sequence length="983" mass="110492">MTEHSKNDIFHASSFLQGHNAEYVEQLYARYAADPASVDEAWVEFFRQLGDGEAEVRAEAKGPSWARQSGFVADELTAALTGEWPVEEVKDAGKKIKAKAREKGVEVTDDQVKRAVLDSIRALMLIRAYRIRGHLVADLDPLGMRDQTPHPELDPASYGFSEADMDRPIFIDNVLGLQMASMRQILDIVKRTYCGTFALQYMHISDPEQAAWLKERIEGFGKEIQFTREGRRAILNKLVEAEGFEKFLHVKYMGTKRFGLDGGEALIPAMEQIIKRGGALGATEVVVGMPHRGRLSVLANVLSKPYRAIFNEFQGGSFKPDDVDGSGDVKYHLGASSDREFDGNIVHLSLTANPSHLEAVNPVVLGKCRAKQDQKHDQQRISVIPILLHGDAAFAGQGVVAECFGLSGLKGHRTGGTIHIVVNNQIGFTTAPHFSRSSPYPTDIALMVEAPIFHVNGDDPEAVVHAAKVATEFRQKFHKDVVIDIFCYRRFGHNEGDEPMFTNPIMYNRIKKHKTTLALYTERLVKDGLIPEGEIEDMKAAFQAHLNDEFEAGKEFKPNKADWLDGRWSHLDREGDQYQRGQTAISAETLEEVGRSLVTGPEGFPLHKTVGRLLEAKKQMFETGDGFDWATAEALAFGSLLTEGYPVRLAGQDSTRGTFSQRHSGFINQQDEERYYPLNHIREGQAQYEVIDSMLSEYAVLGFEYGYSLAEPNALTLWEAQFGDFANGAQIMFDQFISSGESKWLRMSGLVMLLPHGFEGQGPEHSSARLERFLQLCGQDNWIVANCSTPANYFHILRRQLHRSFRKPLVLMTPKSLLRHKLCISRKEDFIEGSSFHRVLWDDAQYGNSETKLKPDSEIKRVVMCSGKVYYDLLEERDARGIDDIYLLRVEQFYPFPAISLVKELERFKEAEMVWCQEEPKNQGAWTFIEPNIEWVLTRIKARHNRPVYAGRAASASPATGLASQHKAQQAALIDEALTIEGK</sequence>
<evidence type="ECO:0000256" key="7">
    <source>
        <dbReference type="ARBA" id="ARBA00023002"/>
    </source>
</evidence>
<reference evidence="13" key="1">
    <citation type="journal article" date="2019" name="Int. J. Syst. Evol. Microbiol.">
        <title>The Global Catalogue of Microorganisms (GCM) 10K type strain sequencing project: providing services to taxonomists for standard genome sequencing and annotation.</title>
        <authorList>
            <consortium name="The Broad Institute Genomics Platform"/>
            <consortium name="The Broad Institute Genome Sequencing Center for Infectious Disease"/>
            <person name="Wu L."/>
            <person name="Ma J."/>
        </authorList>
    </citation>
    <scope>NUCLEOTIDE SEQUENCE [LARGE SCALE GENOMIC DNA]</scope>
    <source>
        <strain evidence="13">CCUG 60524</strain>
    </source>
</reference>
<dbReference type="InterPro" id="IPR011603">
    <property type="entry name" value="2oxoglutarate_DH_E1"/>
</dbReference>
<dbReference type="Pfam" id="PF16078">
    <property type="entry name" value="2-oxogl_dehyd_N"/>
    <property type="match status" value="1"/>
</dbReference>
<dbReference type="Gene3D" id="3.40.50.11610">
    <property type="entry name" value="Multifunctional 2-oxoglutarate metabolism enzyme, C-terminal domain"/>
    <property type="match status" value="1"/>
</dbReference>
<evidence type="ECO:0000256" key="2">
    <source>
        <dbReference type="ARBA" id="ARBA00003906"/>
    </source>
</evidence>
<keyword evidence="9" id="KW-0324">Glycolysis</keyword>
<evidence type="ECO:0000256" key="5">
    <source>
        <dbReference type="ARBA" id="ARBA00012280"/>
    </source>
</evidence>
<evidence type="ECO:0000256" key="9">
    <source>
        <dbReference type="ARBA" id="ARBA00023152"/>
    </source>
</evidence>
<dbReference type="Gene3D" id="1.10.287.1150">
    <property type="entry name" value="TPP helical domain"/>
    <property type="match status" value="1"/>
</dbReference>
<dbReference type="InterPro" id="IPR001017">
    <property type="entry name" value="DH_E1"/>
</dbReference>
<protein>
    <recommendedName>
        <fullName evidence="6">2-oxoglutarate dehydrogenase E1 component</fullName>
        <ecNumber evidence="5">1.2.4.2</ecNumber>
    </recommendedName>
    <alternativeName>
        <fullName evidence="10">Alpha-ketoglutarate dehydrogenase</fullName>
    </alternativeName>
</protein>
<comment type="function">
    <text evidence="2">E1 component of the 2-oxoglutarate dehydrogenase (OGDH) complex which catalyzes the decarboxylation of 2-oxoglutarate, the first step in the conversion of 2-oxoglutarate to succinyl-CoA and CO(2).</text>
</comment>
<dbReference type="PIRSF" id="PIRSF000157">
    <property type="entry name" value="Oxoglu_dh_E1"/>
    <property type="match status" value="1"/>
</dbReference>
<comment type="similarity">
    <text evidence="3">Belongs to the alpha-ketoglutarate dehydrogenase family.</text>
</comment>
<evidence type="ECO:0000259" key="11">
    <source>
        <dbReference type="SMART" id="SM00861"/>
    </source>
</evidence>
<dbReference type="GO" id="GO:0004591">
    <property type="term" value="F:oxoglutarate dehydrogenase (succinyl-transferring) activity"/>
    <property type="evidence" value="ECO:0007669"/>
    <property type="project" value="UniProtKB-EC"/>
</dbReference>
<dbReference type="InterPro" id="IPR029061">
    <property type="entry name" value="THDP-binding"/>
</dbReference>
<keyword evidence="8" id="KW-0786">Thiamine pyrophosphate</keyword>
<dbReference type="Pfam" id="PF16870">
    <property type="entry name" value="OxoGdeHyase_C"/>
    <property type="match status" value="1"/>
</dbReference>
<dbReference type="Pfam" id="PF00676">
    <property type="entry name" value="E1_dh"/>
    <property type="match status" value="1"/>
</dbReference>
<comment type="cofactor">
    <cofactor evidence="1">
        <name>thiamine diphosphate</name>
        <dbReference type="ChEBI" id="CHEBI:58937"/>
    </cofactor>
</comment>
<dbReference type="InterPro" id="IPR005475">
    <property type="entry name" value="Transketolase-like_Pyr-bd"/>
</dbReference>
<dbReference type="SUPFAM" id="SSF52518">
    <property type="entry name" value="Thiamin diphosphate-binding fold (THDP-binding)"/>
    <property type="match status" value="2"/>
</dbReference>
<dbReference type="RefSeq" id="WP_386071847.1">
    <property type="nucleotide sequence ID" value="NZ_JBHTJT010000002.1"/>
</dbReference>
<evidence type="ECO:0000256" key="1">
    <source>
        <dbReference type="ARBA" id="ARBA00001964"/>
    </source>
</evidence>
<dbReference type="Gene3D" id="3.40.50.970">
    <property type="match status" value="1"/>
</dbReference>
<dbReference type="NCBIfam" id="TIGR00239">
    <property type="entry name" value="2oxo_dh_E1"/>
    <property type="match status" value="1"/>
</dbReference>
<evidence type="ECO:0000256" key="8">
    <source>
        <dbReference type="ARBA" id="ARBA00023052"/>
    </source>
</evidence>
<dbReference type="InterPro" id="IPR031717">
    <property type="entry name" value="ODO-1/KGD_C"/>
</dbReference>
<comment type="caution">
    <text evidence="12">The sequence shown here is derived from an EMBL/GenBank/DDBJ whole genome shotgun (WGS) entry which is preliminary data.</text>
</comment>
<evidence type="ECO:0000256" key="4">
    <source>
        <dbReference type="ARBA" id="ARBA00011301"/>
    </source>
</evidence>
<dbReference type="Proteomes" id="UP001597108">
    <property type="component" value="Unassembled WGS sequence"/>
</dbReference>
<dbReference type="InterPro" id="IPR032106">
    <property type="entry name" value="2-oxogl_dehyd_N"/>
</dbReference>
<accession>A0ABW3ILD0</accession>
<comment type="subunit">
    <text evidence="4">Homodimer. Part of the 2-oxoglutarate dehydrogenase (OGDH) complex composed of E1 (2-oxoglutarate dehydrogenase), E2 (dihydrolipoamide succinyltransferase) and E3 (dihydrolipoamide dehydrogenase); the complex contains multiple copies of the three enzymatic components (E1, E2 and E3).</text>
</comment>
<dbReference type="PANTHER" id="PTHR23152">
    <property type="entry name" value="2-OXOGLUTARATE DEHYDROGENASE"/>
    <property type="match status" value="1"/>
</dbReference>
<gene>
    <name evidence="12" type="ORF">ACFQ2S_00575</name>
</gene>
<evidence type="ECO:0000313" key="13">
    <source>
        <dbReference type="Proteomes" id="UP001597108"/>
    </source>
</evidence>
<organism evidence="12 13">
    <name type="scientific">Tropicimonas aquimaris</name>
    <dbReference type="NCBI Taxonomy" id="914152"/>
    <lineage>
        <taxon>Bacteria</taxon>
        <taxon>Pseudomonadati</taxon>
        <taxon>Pseudomonadota</taxon>
        <taxon>Alphaproteobacteria</taxon>
        <taxon>Rhodobacterales</taxon>
        <taxon>Roseobacteraceae</taxon>
        <taxon>Tropicimonas</taxon>
    </lineage>
</organism>
<evidence type="ECO:0000256" key="10">
    <source>
        <dbReference type="ARBA" id="ARBA00030680"/>
    </source>
</evidence>
<dbReference type="NCBIfam" id="NF008907">
    <property type="entry name" value="PRK12270.1"/>
    <property type="match status" value="1"/>
</dbReference>
<dbReference type="Pfam" id="PF02779">
    <property type="entry name" value="Transket_pyr"/>
    <property type="match status" value="1"/>
</dbReference>
<keyword evidence="13" id="KW-1185">Reference proteome</keyword>
<proteinExistence type="inferred from homology"/>
<dbReference type="CDD" id="cd02016">
    <property type="entry name" value="TPP_E1_OGDC_like"/>
    <property type="match status" value="1"/>
</dbReference>
<feature type="domain" description="Transketolase-like pyrimidine-binding" evidence="11">
    <location>
        <begin position="627"/>
        <end position="820"/>
    </location>
</feature>
<dbReference type="Gene3D" id="3.40.50.12470">
    <property type="match status" value="1"/>
</dbReference>
<dbReference type="PANTHER" id="PTHR23152:SF4">
    <property type="entry name" value="2-OXOADIPATE DEHYDROGENASE COMPLEX COMPONENT E1"/>
    <property type="match status" value="1"/>
</dbReference>
<dbReference type="InterPro" id="IPR042179">
    <property type="entry name" value="KGD_C_sf"/>
</dbReference>